<dbReference type="STRING" id="665467.SAMN02982931_00357"/>
<proteinExistence type="predicted"/>
<keyword evidence="1" id="KW-0812">Transmembrane</keyword>
<organism evidence="2 3">
    <name type="scientific">Bauldia litoralis</name>
    <dbReference type="NCBI Taxonomy" id="665467"/>
    <lineage>
        <taxon>Bacteria</taxon>
        <taxon>Pseudomonadati</taxon>
        <taxon>Pseudomonadota</taxon>
        <taxon>Alphaproteobacteria</taxon>
        <taxon>Hyphomicrobiales</taxon>
        <taxon>Kaistiaceae</taxon>
        <taxon>Bauldia</taxon>
    </lineage>
</organism>
<evidence type="ECO:0000256" key="1">
    <source>
        <dbReference type="SAM" id="Phobius"/>
    </source>
</evidence>
<dbReference type="AlphaFoldDB" id="A0A1G6A9T0"/>
<feature type="transmembrane region" description="Helical" evidence="1">
    <location>
        <begin position="7"/>
        <end position="29"/>
    </location>
</feature>
<gene>
    <name evidence="2" type="ORF">SAMN02982931_00357</name>
</gene>
<keyword evidence="3" id="KW-1185">Reference proteome</keyword>
<keyword evidence="1" id="KW-1133">Transmembrane helix</keyword>
<accession>A0A1G6A9T0</accession>
<dbReference type="EMBL" id="FMXQ01000001">
    <property type="protein sequence ID" value="SDB05185.1"/>
    <property type="molecule type" value="Genomic_DNA"/>
</dbReference>
<evidence type="ECO:0000313" key="2">
    <source>
        <dbReference type="EMBL" id="SDB05185.1"/>
    </source>
</evidence>
<dbReference type="Proteomes" id="UP000199071">
    <property type="component" value="Unassembled WGS sequence"/>
</dbReference>
<evidence type="ECO:0000313" key="3">
    <source>
        <dbReference type="Proteomes" id="UP000199071"/>
    </source>
</evidence>
<reference evidence="2 3" key="1">
    <citation type="submission" date="2016-10" db="EMBL/GenBank/DDBJ databases">
        <authorList>
            <person name="de Groot N.N."/>
        </authorList>
    </citation>
    <scope>NUCLEOTIDE SEQUENCE [LARGE SCALE GENOMIC DNA]</scope>
    <source>
        <strain evidence="2 3">ATCC 35022</strain>
    </source>
</reference>
<dbReference type="RefSeq" id="WP_090874489.1">
    <property type="nucleotide sequence ID" value="NZ_FMXQ01000001.1"/>
</dbReference>
<keyword evidence="1" id="KW-0472">Membrane</keyword>
<sequence>MTQTGHHLAYGTMLVAAILFFAAFVALFRRDLGDPYVAASVFAGVGLAIGIAGQFAARAADRHARRRAPGADLSCRTGA</sequence>
<name>A0A1G6A9T0_9HYPH</name>
<feature type="transmembrane region" description="Helical" evidence="1">
    <location>
        <begin position="35"/>
        <end position="57"/>
    </location>
</feature>
<protein>
    <submittedName>
        <fullName evidence="2">Uncharacterized protein</fullName>
    </submittedName>
</protein>